<accession>B2T1D5</accession>
<name>B2T1D5_PARPJ</name>
<proteinExistence type="predicted"/>
<dbReference type="RefSeq" id="WP_012432120.1">
    <property type="nucleotide sequence ID" value="NC_010681.1"/>
</dbReference>
<protein>
    <submittedName>
        <fullName evidence="1">Abortive phage resistance protein-like protein</fullName>
    </submittedName>
</protein>
<dbReference type="InterPro" id="IPR025591">
    <property type="entry name" value="RloB"/>
</dbReference>
<dbReference type="EMBL" id="CP001052">
    <property type="protein sequence ID" value="ACD15492.1"/>
    <property type="molecule type" value="Genomic_DNA"/>
</dbReference>
<dbReference type="Pfam" id="PF13707">
    <property type="entry name" value="RloB"/>
    <property type="match status" value="1"/>
</dbReference>
<evidence type="ECO:0000313" key="1">
    <source>
        <dbReference type="EMBL" id="ACD15492.1"/>
    </source>
</evidence>
<evidence type="ECO:0000313" key="2">
    <source>
        <dbReference type="Proteomes" id="UP000001739"/>
    </source>
</evidence>
<sequence>MSLFERKPRPLKRGEETLRDDRLFIIACDDTYAPKQYFDSFSIPRIQIHVVPTIDGTSAAPHVLDRLSKFDHEDDDELWMLLDTDHCTRDNHIGTFLGAIGEAKQKGMNVALSKPSFELWLLLHHVDGSAVTGLRNAAATEQLLRDTLGRYNKTRLDMAKFPLSTVATACARAERLDQSVDGGDNPTGPTTRVYQLWKAIASKALPSQLPAELRPLL</sequence>
<dbReference type="KEGG" id="bpy:Bphyt_1073"/>
<dbReference type="OrthoDB" id="9796523at2"/>
<dbReference type="HOGENOM" id="CLU_090993_0_0_4"/>
<gene>
    <name evidence="1" type="ordered locus">Bphyt_1073</name>
</gene>
<dbReference type="AlphaFoldDB" id="B2T1D5"/>
<dbReference type="Proteomes" id="UP000001739">
    <property type="component" value="Chromosome 1"/>
</dbReference>
<organism evidence="1 2">
    <name type="scientific">Paraburkholderia phytofirmans (strain DSM 17436 / LMG 22146 / PsJN)</name>
    <name type="common">Burkholderia phytofirmans</name>
    <dbReference type="NCBI Taxonomy" id="398527"/>
    <lineage>
        <taxon>Bacteria</taxon>
        <taxon>Pseudomonadati</taxon>
        <taxon>Pseudomonadota</taxon>
        <taxon>Betaproteobacteria</taxon>
        <taxon>Burkholderiales</taxon>
        <taxon>Burkholderiaceae</taxon>
        <taxon>Paraburkholderia</taxon>
    </lineage>
</organism>
<reference evidence="1 2" key="1">
    <citation type="journal article" date="2011" name="J. Bacteriol.">
        <title>Complete genome sequence of the plant growth-promoting endophyte Burkholderia phytofirmans strain PsJN.</title>
        <authorList>
            <person name="Weilharter A."/>
            <person name="Mitter B."/>
            <person name="Shin M.V."/>
            <person name="Chain P.S."/>
            <person name="Nowak J."/>
            <person name="Sessitsch A."/>
        </authorList>
    </citation>
    <scope>NUCLEOTIDE SEQUENCE [LARGE SCALE GENOMIC DNA]</scope>
    <source>
        <strain evidence="2">DSM 17436 / LMG 22146 / PsJN</strain>
    </source>
</reference>